<feature type="compositionally biased region" description="Basic and acidic residues" evidence="1">
    <location>
        <begin position="49"/>
        <end position="59"/>
    </location>
</feature>
<dbReference type="InterPro" id="IPR027417">
    <property type="entry name" value="P-loop_NTPase"/>
</dbReference>
<dbReference type="Gene3D" id="3.40.50.300">
    <property type="entry name" value="P-loop containing nucleotide triphosphate hydrolases"/>
    <property type="match status" value="1"/>
</dbReference>
<dbReference type="EMBL" id="JAJVDC020000030">
    <property type="protein sequence ID" value="KAL1632419.1"/>
    <property type="molecule type" value="Genomic_DNA"/>
</dbReference>
<evidence type="ECO:0000313" key="4">
    <source>
        <dbReference type="Proteomes" id="UP001521116"/>
    </source>
</evidence>
<feature type="region of interest" description="Disordered" evidence="1">
    <location>
        <begin position="332"/>
        <end position="403"/>
    </location>
</feature>
<dbReference type="SUPFAM" id="SSF52540">
    <property type="entry name" value="P-loop containing nucleoside triphosphate hydrolases"/>
    <property type="match status" value="1"/>
</dbReference>
<sequence>MASAAVGRAMNLADQQNIHPFFAKPLRQQSPEHTHDSNSASTDAPPQDENQHVAEESTKKPRPRGRPPASKTRNGKRKSDEDHAPPKVKQASLVAFAQASVAQKKEAGTVSNVSEATSLEEDPNIERRKRQKTTSPEPAPYAETLTVEGLDLADQEDGEMRQDEQPSWIQQLKTEADKESEQIEVEASSQNVPVEKPATFDSDMVLGTSPRLRGDVDDSRKTPVPPSSPPLVQSSPARSQRTPRKNAIPVPSSPSKPSPPKKMLRINAKGRFSSPVFEDPKDDSNSTGTQRKTRSRRNKKGPKQLIVKISYIKDDERAVQMAEDIDEILAGVKRAPDLKIDAPSKPSGPPKPSKPAKRAGPLKPTHPFFTGKASCKDMDNAKAGDNPHVPPTEASAKPPTRRETAITPGKLRAQARAAEDTSELHGFGMFGNSAKPRRTLGGAEAPWPWKGATRVGDDGESQTAMELSSELEAATLPFKERRKFKSVAFEVPEAEAILPRFTHDLHCSTLQQDENDHHDNVVRLPQRLLTTGPEIQRRVRSELHAFASNSSGASEPWMVDQLESVVESVHPALTYLFESIPSTLTPFDMGVCETLPWVQKYAPKRAADVLGSSMEISVMRRWLESLKVNAVGIGIRELGKSGKSKKNGVAKPPKKKRKKEELDDFIVSDEDGLGELDELTEPDDTSRPNSSQGAKKSMIRYGGDVTNADGIRKLHNLILLSGPHGCGKTAAVYAVAKELGFEVFEINPGSRRSGKDVLEKIGDMTENHLVQRRAREQPEQLAADSDAERLSAAVQKDIESGRQKSMGSFFQPVSQAKVKPKAPPKKEPEVKDTKETTQPTLGKPKQSQKQSLILLEEVDVLFEDDKNFWQTVEHLAVHSKRPIVMTCTNESLVRMNESSLHAILRMAPAPTDLVTDYLLLLAAKEGHLLRWKAMSDLYESKHHDLRASITELDFWCQMAVGDRKGGLEWMYQRWPPGKDVDEHGQTLRVASQDTYQTGMGWVGHDLLSADDHVGFDKEYELMLELTESWDLEPEAYSSATQPGNQMDLGGFDRFSNLKALWNMERLTDLSSATDIYCKVGIPTRSQPIMDPTQPPLPGKARTNFIDGYAFLQADTTTDFTNFDTRLAVSSHLAARRCNYTTSLPAESATPFLNFDEAGIATTILTHLSSSRQNRFLNRTDFFVFDPLAEPPTATLTSASGSGMTASSFDRTFRIITEDLAPYVRSVAAFDMRLENERMLVSNMLSAGGKPKRQRTTRAARSALEGGRRETTRRERWFGRSLNLAAVMRTAGPGWAGMGAVVRDGTETGSARSVGGSDVEMVE</sequence>
<protein>
    <recommendedName>
        <fullName evidence="2">AAA+ ATPase domain-containing protein</fullName>
    </recommendedName>
</protein>
<dbReference type="SMART" id="SM00382">
    <property type="entry name" value="AAA"/>
    <property type="match status" value="1"/>
</dbReference>
<evidence type="ECO:0000256" key="1">
    <source>
        <dbReference type="SAM" id="MobiDB-lite"/>
    </source>
</evidence>
<proteinExistence type="predicted"/>
<feature type="compositionally biased region" description="Basic and acidic residues" evidence="1">
    <location>
        <begin position="824"/>
        <end position="835"/>
    </location>
</feature>
<dbReference type="InterPro" id="IPR003959">
    <property type="entry name" value="ATPase_AAA_core"/>
</dbReference>
<reference evidence="3 4" key="1">
    <citation type="submission" date="2024-02" db="EMBL/GenBank/DDBJ databases">
        <title>De novo assembly and annotation of 12 fungi associated with fruit tree decline syndrome in Ontario, Canada.</title>
        <authorList>
            <person name="Sulman M."/>
            <person name="Ellouze W."/>
            <person name="Ilyukhin E."/>
        </authorList>
    </citation>
    <scope>NUCLEOTIDE SEQUENCE [LARGE SCALE GENOMIC DNA]</scope>
    <source>
        <strain evidence="3 4">M1-105</strain>
    </source>
</reference>
<feature type="region of interest" description="Disordered" evidence="1">
    <location>
        <begin position="1245"/>
        <end position="1271"/>
    </location>
</feature>
<organism evidence="3 4">
    <name type="scientific">Neofusicoccum ribis</name>
    <dbReference type="NCBI Taxonomy" id="45134"/>
    <lineage>
        <taxon>Eukaryota</taxon>
        <taxon>Fungi</taxon>
        <taxon>Dikarya</taxon>
        <taxon>Ascomycota</taxon>
        <taxon>Pezizomycotina</taxon>
        <taxon>Dothideomycetes</taxon>
        <taxon>Dothideomycetes incertae sedis</taxon>
        <taxon>Botryosphaeriales</taxon>
        <taxon>Botryosphaeriaceae</taxon>
        <taxon>Neofusicoccum</taxon>
    </lineage>
</organism>
<feature type="region of interest" description="Disordered" evidence="1">
    <location>
        <begin position="801"/>
        <end position="848"/>
    </location>
</feature>
<feature type="domain" description="AAA+ ATPase" evidence="2">
    <location>
        <begin position="714"/>
        <end position="921"/>
    </location>
</feature>
<dbReference type="InterPro" id="IPR003593">
    <property type="entry name" value="AAA+_ATPase"/>
</dbReference>
<feature type="compositionally biased region" description="Basic residues" evidence="1">
    <location>
        <begin position="291"/>
        <end position="302"/>
    </location>
</feature>
<comment type="caution">
    <text evidence="3">The sequence shown here is derived from an EMBL/GenBank/DDBJ whole genome shotgun (WGS) entry which is preliminary data.</text>
</comment>
<feature type="region of interest" description="Disordered" evidence="1">
    <location>
        <begin position="1"/>
        <end position="304"/>
    </location>
</feature>
<feature type="region of interest" description="Disordered" evidence="1">
    <location>
        <begin position="675"/>
        <end position="698"/>
    </location>
</feature>
<feature type="compositionally biased region" description="Polar residues" evidence="1">
    <location>
        <begin position="803"/>
        <end position="814"/>
    </location>
</feature>
<feature type="region of interest" description="Disordered" evidence="1">
    <location>
        <begin position="641"/>
        <end position="662"/>
    </location>
</feature>
<accession>A0ABR3SYL1</accession>
<evidence type="ECO:0000259" key="2">
    <source>
        <dbReference type="SMART" id="SM00382"/>
    </source>
</evidence>
<feature type="compositionally biased region" description="Pro residues" evidence="1">
    <location>
        <begin position="251"/>
        <end position="260"/>
    </location>
</feature>
<feature type="compositionally biased region" description="Basic residues" evidence="1">
    <location>
        <begin position="642"/>
        <end position="658"/>
    </location>
</feature>
<name>A0ABR3SYL1_9PEZI</name>
<evidence type="ECO:0000313" key="3">
    <source>
        <dbReference type="EMBL" id="KAL1632419.1"/>
    </source>
</evidence>
<dbReference type="Proteomes" id="UP001521116">
    <property type="component" value="Unassembled WGS sequence"/>
</dbReference>
<feature type="compositionally biased region" description="Basic and acidic residues" evidence="1">
    <location>
        <begin position="212"/>
        <end position="221"/>
    </location>
</feature>
<keyword evidence="4" id="KW-1185">Reference proteome</keyword>
<dbReference type="CDD" id="cd00009">
    <property type="entry name" value="AAA"/>
    <property type="match status" value="1"/>
</dbReference>
<dbReference type="Pfam" id="PF00004">
    <property type="entry name" value="AAA"/>
    <property type="match status" value="1"/>
</dbReference>
<feature type="compositionally biased region" description="Polar residues" evidence="1">
    <location>
        <begin position="836"/>
        <end position="848"/>
    </location>
</feature>
<gene>
    <name evidence="3" type="ORF">SLS56_003661</name>
</gene>
<dbReference type="PANTHER" id="PTHR23389:SF21">
    <property type="entry name" value="ATPASE FAMILY AAA DOMAIN-CONTAINING PROTEIN 5"/>
    <property type="match status" value="1"/>
</dbReference>
<dbReference type="PANTHER" id="PTHR23389">
    <property type="entry name" value="CHROMOSOME TRANSMISSION FIDELITY FACTOR 18"/>
    <property type="match status" value="1"/>
</dbReference>